<gene>
    <name evidence="7" type="ORF">BHQ10_003792</name>
</gene>
<feature type="transmembrane region" description="Helical" evidence="5">
    <location>
        <begin position="355"/>
        <end position="376"/>
    </location>
</feature>
<dbReference type="AlphaFoldDB" id="A0A364KW55"/>
<feature type="transmembrane region" description="Helical" evidence="5">
    <location>
        <begin position="454"/>
        <end position="477"/>
    </location>
</feature>
<dbReference type="Gene3D" id="1.20.1250.20">
    <property type="entry name" value="MFS general substrate transporter like domains"/>
    <property type="match status" value="1"/>
</dbReference>
<evidence type="ECO:0000256" key="4">
    <source>
        <dbReference type="ARBA" id="ARBA00023136"/>
    </source>
</evidence>
<feature type="transmembrane region" description="Helical" evidence="5">
    <location>
        <begin position="214"/>
        <end position="236"/>
    </location>
</feature>
<evidence type="ECO:0000313" key="7">
    <source>
        <dbReference type="EMBL" id="RAO67780.1"/>
    </source>
</evidence>
<feature type="transmembrane region" description="Helical" evidence="5">
    <location>
        <begin position="320"/>
        <end position="343"/>
    </location>
</feature>
<accession>A0A364KW55</accession>
<dbReference type="SUPFAM" id="SSF103473">
    <property type="entry name" value="MFS general substrate transporter"/>
    <property type="match status" value="1"/>
</dbReference>
<feature type="transmembrane region" description="Helical" evidence="5">
    <location>
        <begin position="420"/>
        <end position="442"/>
    </location>
</feature>
<feature type="transmembrane region" description="Helical" evidence="5">
    <location>
        <begin position="242"/>
        <end position="261"/>
    </location>
</feature>
<feature type="domain" description="Major facilitator superfamily (MFS) profile" evidence="6">
    <location>
        <begin position="57"/>
        <end position="514"/>
    </location>
</feature>
<protein>
    <recommendedName>
        <fullName evidence="6">Major facilitator superfamily (MFS) profile domain-containing protein</fullName>
    </recommendedName>
</protein>
<reference evidence="7 8" key="1">
    <citation type="journal article" date="2017" name="Biotechnol. Biofuels">
        <title>Differential beta-glucosidase expression as a function of carbon source availability in Talaromyces amestolkiae: a genomic and proteomic approach.</title>
        <authorList>
            <person name="de Eugenio L.I."/>
            <person name="Mendez-Liter J.A."/>
            <person name="Nieto-Dominguez M."/>
            <person name="Alonso L."/>
            <person name="Gil-Munoz J."/>
            <person name="Barriuso J."/>
            <person name="Prieto A."/>
            <person name="Martinez M.J."/>
        </authorList>
    </citation>
    <scope>NUCLEOTIDE SEQUENCE [LARGE SCALE GENOMIC DNA]</scope>
    <source>
        <strain evidence="7 8">CIB</strain>
    </source>
</reference>
<evidence type="ECO:0000313" key="8">
    <source>
        <dbReference type="Proteomes" id="UP000249363"/>
    </source>
</evidence>
<proteinExistence type="predicted"/>
<dbReference type="PANTHER" id="PTHR23507">
    <property type="entry name" value="ZGC:174356"/>
    <property type="match status" value="1"/>
</dbReference>
<sequence length="519" mass="56006">MDLQNETTPLLANPHQHYIEDESTESQAGVSEPSSQWRLLPDWSPTQWRVMIAGALLLLSVNFGNFIAQPPQLQIIEDIICRNYVQSINATSSTLSGGMVAEVDNICKSPAVQKELALVTGWKNTFDILPSVALALPFGILADKIGRRPVAIMALVSLMCSEIWCRVVCWFNLPVRLLWLGGVFQLPGGGNLVAVTMLMTIVADVFSAEERGTAIFRLTAMSFVAEIVGIPLGATMLKSNPWTPFMLGMLIMIIGSIFVLFMPETLNQVNATDGIQENSEDSDDISQLSPAKSGTVAQIVAAKAQEFISSSRFLWTSPRVLISIIAVFAGSLDESSVYLLIQYVSAKFHWTIGEASYLLSVRGCMTLVTLLIVLPIGSSFLTRFLHYDSITKDLSIARFAAISGVLGYLLISIASTTFSLLAGILFISFAVPFAWSVVSVATSFVPSQNQVATLYSAMTVSKSVGGVIAGPVFASLYGVGMQLGLEWSGLPFAVGSLIFFLALIPVVCIRAHARVPEGS</sequence>
<comment type="caution">
    <text evidence="7">The sequence shown here is derived from an EMBL/GenBank/DDBJ whole genome shotgun (WGS) entry which is preliminary data.</text>
</comment>
<dbReference type="InterPro" id="IPR036259">
    <property type="entry name" value="MFS_trans_sf"/>
</dbReference>
<evidence type="ECO:0000256" key="3">
    <source>
        <dbReference type="ARBA" id="ARBA00022989"/>
    </source>
</evidence>
<dbReference type="Proteomes" id="UP000249363">
    <property type="component" value="Unassembled WGS sequence"/>
</dbReference>
<feature type="transmembrane region" description="Helical" evidence="5">
    <location>
        <begin position="396"/>
        <end position="414"/>
    </location>
</feature>
<dbReference type="InterPro" id="IPR011701">
    <property type="entry name" value="MFS"/>
</dbReference>
<comment type="subcellular location">
    <subcellularLocation>
        <location evidence="1">Membrane</location>
        <topology evidence="1">Multi-pass membrane protein</topology>
    </subcellularLocation>
</comment>
<dbReference type="PANTHER" id="PTHR23507:SF1">
    <property type="entry name" value="FI18259P1-RELATED"/>
    <property type="match status" value="1"/>
</dbReference>
<evidence type="ECO:0000259" key="6">
    <source>
        <dbReference type="PROSITE" id="PS50850"/>
    </source>
</evidence>
<keyword evidence="8" id="KW-1185">Reference proteome</keyword>
<dbReference type="Pfam" id="PF07690">
    <property type="entry name" value="MFS_1"/>
    <property type="match status" value="1"/>
</dbReference>
<evidence type="ECO:0000256" key="1">
    <source>
        <dbReference type="ARBA" id="ARBA00004141"/>
    </source>
</evidence>
<feature type="transmembrane region" description="Helical" evidence="5">
    <location>
        <begin position="489"/>
        <end position="509"/>
    </location>
</feature>
<evidence type="ECO:0000256" key="5">
    <source>
        <dbReference type="SAM" id="Phobius"/>
    </source>
</evidence>
<keyword evidence="3 5" id="KW-1133">Transmembrane helix</keyword>
<dbReference type="EMBL" id="MIKG01000006">
    <property type="protein sequence ID" value="RAO67780.1"/>
    <property type="molecule type" value="Genomic_DNA"/>
</dbReference>
<dbReference type="RefSeq" id="XP_040732296.1">
    <property type="nucleotide sequence ID" value="XM_040876087.1"/>
</dbReference>
<keyword evidence="2 5" id="KW-0812">Transmembrane</keyword>
<dbReference type="GeneID" id="63793008"/>
<evidence type="ECO:0000256" key="2">
    <source>
        <dbReference type="ARBA" id="ARBA00022692"/>
    </source>
</evidence>
<organism evidence="7 8">
    <name type="scientific">Talaromyces amestolkiae</name>
    <dbReference type="NCBI Taxonomy" id="1196081"/>
    <lineage>
        <taxon>Eukaryota</taxon>
        <taxon>Fungi</taxon>
        <taxon>Dikarya</taxon>
        <taxon>Ascomycota</taxon>
        <taxon>Pezizomycotina</taxon>
        <taxon>Eurotiomycetes</taxon>
        <taxon>Eurotiomycetidae</taxon>
        <taxon>Eurotiales</taxon>
        <taxon>Trichocomaceae</taxon>
        <taxon>Talaromyces</taxon>
        <taxon>Talaromyces sect. Talaromyces</taxon>
    </lineage>
</organism>
<feature type="transmembrane region" description="Helical" evidence="5">
    <location>
        <begin position="179"/>
        <end position="202"/>
    </location>
</feature>
<dbReference type="PROSITE" id="PS50850">
    <property type="entry name" value="MFS"/>
    <property type="match status" value="1"/>
</dbReference>
<keyword evidence="4 5" id="KW-0472">Membrane</keyword>
<dbReference type="InterPro" id="IPR020846">
    <property type="entry name" value="MFS_dom"/>
</dbReference>
<name>A0A364KW55_TALAM</name>
<dbReference type="GO" id="GO:0022857">
    <property type="term" value="F:transmembrane transporter activity"/>
    <property type="evidence" value="ECO:0007669"/>
    <property type="project" value="InterPro"/>
</dbReference>
<dbReference type="OrthoDB" id="194139at2759"/>
<dbReference type="GO" id="GO:0016020">
    <property type="term" value="C:membrane"/>
    <property type="evidence" value="ECO:0007669"/>
    <property type="project" value="UniProtKB-SubCell"/>
</dbReference>